<sequence length="200" mass="22486">MVDETHAPFMEPVPAWVYPSGGFTAETFLRLRGLPKRTQLIDGGLVFTGPQTSWHSRVVSLLVYELDRQAPAELRAAREMAVRLDDRQVPTPDVIVLSSEAFDRDDQANHFEADEVVLAVEAVSADSADRDRDTKPHLYARAGIEHFWRIEDDDGRAVVYTYTRNPAGQYAITGIHHDRLVLSVPYDVEIDLTKVGARRS</sequence>
<dbReference type="PANTHER" id="PTHR35400">
    <property type="entry name" value="SLR1083 PROTEIN"/>
    <property type="match status" value="1"/>
</dbReference>
<dbReference type="InterPro" id="IPR011335">
    <property type="entry name" value="Restrct_endonuc-II-like"/>
</dbReference>
<dbReference type="SUPFAM" id="SSF52980">
    <property type="entry name" value="Restriction endonuclease-like"/>
    <property type="match status" value="1"/>
</dbReference>
<reference evidence="2 3" key="1">
    <citation type="submission" date="2020-08" db="EMBL/GenBank/DDBJ databases">
        <title>Sequencing the genomes of 1000 actinobacteria strains.</title>
        <authorList>
            <person name="Klenk H.-P."/>
        </authorList>
    </citation>
    <scope>NUCLEOTIDE SEQUENCE [LARGE SCALE GENOMIC DNA]</scope>
    <source>
        <strain evidence="2 3">DSM 102122</strain>
    </source>
</reference>
<dbReference type="InterPro" id="IPR008538">
    <property type="entry name" value="Uma2"/>
</dbReference>
<comment type="caution">
    <text evidence="2">The sequence shown here is derived from an EMBL/GenBank/DDBJ whole genome shotgun (WGS) entry which is preliminary data.</text>
</comment>
<gene>
    <name evidence="2" type="ORF">HD601_002764</name>
</gene>
<keyword evidence="2" id="KW-0540">Nuclease</keyword>
<dbReference type="Gene3D" id="3.90.1570.10">
    <property type="entry name" value="tt1808, chain A"/>
    <property type="match status" value="1"/>
</dbReference>
<keyword evidence="2" id="KW-0255">Endonuclease</keyword>
<dbReference type="PANTHER" id="PTHR35400:SF3">
    <property type="entry name" value="SLL1072 PROTEIN"/>
    <property type="match status" value="1"/>
</dbReference>
<dbReference type="Proteomes" id="UP000542813">
    <property type="component" value="Unassembled WGS sequence"/>
</dbReference>
<accession>A0A7W9LLI7</accession>
<evidence type="ECO:0000259" key="1">
    <source>
        <dbReference type="Pfam" id="PF05685"/>
    </source>
</evidence>
<proteinExistence type="predicted"/>
<dbReference type="EMBL" id="JACHMM010000001">
    <property type="protein sequence ID" value="MBB5788189.1"/>
    <property type="molecule type" value="Genomic_DNA"/>
</dbReference>
<keyword evidence="2" id="KW-0378">Hydrolase</keyword>
<dbReference type="GO" id="GO:0004519">
    <property type="term" value="F:endonuclease activity"/>
    <property type="evidence" value="ECO:0007669"/>
    <property type="project" value="UniProtKB-KW"/>
</dbReference>
<dbReference type="Pfam" id="PF05685">
    <property type="entry name" value="Uma2"/>
    <property type="match status" value="1"/>
</dbReference>
<keyword evidence="3" id="KW-1185">Reference proteome</keyword>
<dbReference type="CDD" id="cd06260">
    <property type="entry name" value="DUF820-like"/>
    <property type="match status" value="1"/>
</dbReference>
<organism evidence="2 3">
    <name type="scientific">Jiangella mangrovi</name>
    <dbReference type="NCBI Taxonomy" id="1524084"/>
    <lineage>
        <taxon>Bacteria</taxon>
        <taxon>Bacillati</taxon>
        <taxon>Actinomycetota</taxon>
        <taxon>Actinomycetes</taxon>
        <taxon>Jiangellales</taxon>
        <taxon>Jiangellaceae</taxon>
        <taxon>Jiangella</taxon>
    </lineage>
</organism>
<evidence type="ECO:0000313" key="3">
    <source>
        <dbReference type="Proteomes" id="UP000542813"/>
    </source>
</evidence>
<name>A0A7W9LLI7_9ACTN</name>
<dbReference type="RefSeq" id="WP_221440958.1">
    <property type="nucleotide sequence ID" value="NZ_JACHMM010000001.1"/>
</dbReference>
<protein>
    <submittedName>
        <fullName evidence="2">Uma2 family endonuclease</fullName>
    </submittedName>
</protein>
<dbReference type="InterPro" id="IPR012296">
    <property type="entry name" value="Nuclease_put_TT1808"/>
</dbReference>
<feature type="domain" description="Putative restriction endonuclease" evidence="1">
    <location>
        <begin position="26"/>
        <end position="185"/>
    </location>
</feature>
<evidence type="ECO:0000313" key="2">
    <source>
        <dbReference type="EMBL" id="MBB5788189.1"/>
    </source>
</evidence>
<dbReference type="AlphaFoldDB" id="A0A7W9LLI7"/>